<feature type="region of interest" description="Disordered" evidence="1">
    <location>
        <begin position="564"/>
        <end position="584"/>
    </location>
</feature>
<evidence type="ECO:0000256" key="1">
    <source>
        <dbReference type="SAM" id="MobiDB-lite"/>
    </source>
</evidence>
<dbReference type="Proteomes" id="UP000799302">
    <property type="component" value="Unassembled WGS sequence"/>
</dbReference>
<reference evidence="2" key="1">
    <citation type="journal article" date="2020" name="Stud. Mycol.">
        <title>101 Dothideomycetes genomes: a test case for predicting lifestyles and emergence of pathogens.</title>
        <authorList>
            <person name="Haridas S."/>
            <person name="Albert R."/>
            <person name="Binder M."/>
            <person name="Bloem J."/>
            <person name="Labutti K."/>
            <person name="Salamov A."/>
            <person name="Andreopoulos B."/>
            <person name="Baker S."/>
            <person name="Barry K."/>
            <person name="Bills G."/>
            <person name="Bluhm B."/>
            <person name="Cannon C."/>
            <person name="Castanera R."/>
            <person name="Culley D."/>
            <person name="Daum C."/>
            <person name="Ezra D."/>
            <person name="Gonzalez J."/>
            <person name="Henrissat B."/>
            <person name="Kuo A."/>
            <person name="Liang C."/>
            <person name="Lipzen A."/>
            <person name="Lutzoni F."/>
            <person name="Magnuson J."/>
            <person name="Mondo S."/>
            <person name="Nolan M."/>
            <person name="Ohm R."/>
            <person name="Pangilinan J."/>
            <person name="Park H.-J."/>
            <person name="Ramirez L."/>
            <person name="Alfaro M."/>
            <person name="Sun H."/>
            <person name="Tritt A."/>
            <person name="Yoshinaga Y."/>
            <person name="Zwiers L.-H."/>
            <person name="Turgeon B."/>
            <person name="Goodwin S."/>
            <person name="Spatafora J."/>
            <person name="Crous P."/>
            <person name="Grigoriev I."/>
        </authorList>
    </citation>
    <scope>NUCLEOTIDE SEQUENCE</scope>
    <source>
        <strain evidence="2">CBS 115976</strain>
    </source>
</reference>
<proteinExistence type="predicted"/>
<dbReference type="SUPFAM" id="SSF52047">
    <property type="entry name" value="RNI-like"/>
    <property type="match status" value="1"/>
</dbReference>
<dbReference type="EMBL" id="MU004231">
    <property type="protein sequence ID" value="KAF2673847.1"/>
    <property type="molecule type" value="Genomic_DNA"/>
</dbReference>
<evidence type="ECO:0000313" key="2">
    <source>
        <dbReference type="EMBL" id="KAF2673847.1"/>
    </source>
</evidence>
<gene>
    <name evidence="2" type="ORF">BT63DRAFT_451903</name>
</gene>
<dbReference type="AlphaFoldDB" id="A0A6A6UR22"/>
<name>A0A6A6UR22_9PEZI</name>
<feature type="region of interest" description="Disordered" evidence="1">
    <location>
        <begin position="76"/>
        <end position="97"/>
    </location>
</feature>
<accession>A0A6A6UR22</accession>
<protein>
    <submittedName>
        <fullName evidence="2">Uncharacterized protein</fullName>
    </submittedName>
</protein>
<keyword evidence="3" id="KW-1185">Reference proteome</keyword>
<sequence length="744" mass="85701">MRRDRRDVGRYKSIARLDIDEQRDTWSREVAKRSVKHSEQMKLLKDIAKAYPEVTGGILRALRARIKVQATKGYQYNRRQPPQERRRGPPLLATTHIPGRQSRTKDLEDTFTKLFASLVRDDSNPALIQSLEITLWPIETPYKITRYHTDIWRRAFEKMPSPARISFQEFLNIMRTTTVYHQQIFYEITLLLCLLPNLKALRIKSPGAALENNHSEIGFEETFRDLRPVLDKLIIFQVSPRVLDWNNIQHPMRVFGPFVNNPNLEHLSYSDYRDIKEFNFPGTNDQIMNIPDRPPPAPASLPFSVPPRFHFPADPPDVPPHPYQDVVTTGDPPHMVPWNNRWWSNPLVPSAWGQHGGQNLQTIRLHGVPEIKTAQLQDLLSRPTTLKSFSWVCCNVTCEGSHQETHGAKAIVPLLANFTNTLQHLNISFSNYQPREQPMDRCKSTNALCGFNHRHPDPNLGRYTVTRACPPFCHYEMDSLKDFRVLEDITLSGNLLKCLHGTFEYPLTVMHSGGFPNDSLDLEDILPDSCKYLTISSCTSHCFYELRTFARQLARQRPTRTLYGIEGTQSSTPPSPQDGPISGDCPNLQWIDLQDTGTPSDWNLDIPALRQEFRRINQLLTQQLFKPGPPLAPTDPRVANTIPMRPNNPRWWPTQPTIEGRRHPDDEPNGQDDIDFDLELNEMNGEGPDLAKLAGYERRTVNGEYARPFGLRPWDRECPFYFNDFRWRWSFLMDPENLAPGPGN</sequence>
<evidence type="ECO:0000313" key="3">
    <source>
        <dbReference type="Proteomes" id="UP000799302"/>
    </source>
</evidence>
<feature type="region of interest" description="Disordered" evidence="1">
    <location>
        <begin position="639"/>
        <end position="672"/>
    </location>
</feature>
<organism evidence="2 3">
    <name type="scientific">Microthyrium microscopicum</name>
    <dbReference type="NCBI Taxonomy" id="703497"/>
    <lineage>
        <taxon>Eukaryota</taxon>
        <taxon>Fungi</taxon>
        <taxon>Dikarya</taxon>
        <taxon>Ascomycota</taxon>
        <taxon>Pezizomycotina</taxon>
        <taxon>Dothideomycetes</taxon>
        <taxon>Dothideomycetes incertae sedis</taxon>
        <taxon>Microthyriales</taxon>
        <taxon>Microthyriaceae</taxon>
        <taxon>Microthyrium</taxon>
    </lineage>
</organism>